<dbReference type="Proteomes" id="UP000281192">
    <property type="component" value="Chromosome"/>
</dbReference>
<dbReference type="KEGG" id="cfh:C1707_12910"/>
<feature type="transmembrane region" description="Helical" evidence="1">
    <location>
        <begin position="200"/>
        <end position="216"/>
    </location>
</feature>
<dbReference type="AlphaFoldDB" id="A0A2N5CMQ3"/>
<feature type="transmembrane region" description="Helical" evidence="1">
    <location>
        <begin position="223"/>
        <end position="244"/>
    </location>
</feature>
<feature type="transmembrane region" description="Helical" evidence="1">
    <location>
        <begin position="20"/>
        <end position="46"/>
    </location>
</feature>
<name>A0A2N5CMQ3_9CAUL</name>
<keyword evidence="5" id="KW-1185">Reference proteome</keyword>
<dbReference type="Proteomes" id="UP000234483">
    <property type="component" value="Unassembled WGS sequence"/>
</dbReference>
<dbReference type="RefSeq" id="WP_101715163.1">
    <property type="nucleotide sequence ID" value="NZ_CP026100.1"/>
</dbReference>
<dbReference type="EMBL" id="PJRQ01000045">
    <property type="protein sequence ID" value="PLR07395.1"/>
    <property type="molecule type" value="Genomic_DNA"/>
</dbReference>
<keyword evidence="1" id="KW-0472">Membrane</keyword>
<feature type="transmembrane region" description="Helical" evidence="1">
    <location>
        <begin position="105"/>
        <end position="129"/>
    </location>
</feature>
<dbReference type="OrthoDB" id="7193533at2"/>
<keyword evidence="1" id="KW-0812">Transmembrane</keyword>
<proteinExistence type="predicted"/>
<feature type="transmembrane region" description="Helical" evidence="1">
    <location>
        <begin position="168"/>
        <end position="188"/>
    </location>
</feature>
<protein>
    <recommendedName>
        <fullName evidence="6">CPBP family intramembrane metalloprotease domain-containing protein</fullName>
    </recommendedName>
</protein>
<evidence type="ECO:0008006" key="6">
    <source>
        <dbReference type="Google" id="ProtNLM"/>
    </source>
</evidence>
<gene>
    <name evidence="2" type="ORF">C1707_12910</name>
    <name evidence="3" type="ORF">CFHF_22440</name>
</gene>
<evidence type="ECO:0000313" key="5">
    <source>
        <dbReference type="Proteomes" id="UP000281192"/>
    </source>
</evidence>
<reference evidence="3 4" key="1">
    <citation type="submission" date="2017-12" db="EMBL/GenBank/DDBJ databases">
        <title>The genome sequence of Caulobacter flavus CGMCC1 15093.</title>
        <authorList>
            <person name="Gao J."/>
            <person name="Mao X."/>
            <person name="Sun J."/>
        </authorList>
    </citation>
    <scope>NUCLEOTIDE SEQUENCE [LARGE SCALE GENOMIC DNA]</scope>
    <source>
        <strain evidence="3 4">CGMCC1 15093</strain>
    </source>
</reference>
<reference evidence="2 5" key="2">
    <citation type="submission" date="2018-01" db="EMBL/GenBank/DDBJ databases">
        <title>Complete genome sequence of Caulobacter flavus RHGG3.</title>
        <authorList>
            <person name="Yang E."/>
        </authorList>
    </citation>
    <scope>NUCLEOTIDE SEQUENCE [LARGE SCALE GENOMIC DNA]</scope>
    <source>
        <strain evidence="2 5">RHGG3</strain>
    </source>
</reference>
<evidence type="ECO:0000313" key="2">
    <source>
        <dbReference type="EMBL" id="AYV47087.1"/>
    </source>
</evidence>
<organism evidence="3 4">
    <name type="scientific">Caulobacter flavus</name>
    <dbReference type="NCBI Taxonomy" id="1679497"/>
    <lineage>
        <taxon>Bacteria</taxon>
        <taxon>Pseudomonadati</taxon>
        <taxon>Pseudomonadota</taxon>
        <taxon>Alphaproteobacteria</taxon>
        <taxon>Caulobacterales</taxon>
        <taxon>Caulobacteraceae</taxon>
        <taxon>Caulobacter</taxon>
    </lineage>
</organism>
<dbReference type="EMBL" id="CP026100">
    <property type="protein sequence ID" value="AYV47087.1"/>
    <property type="molecule type" value="Genomic_DNA"/>
</dbReference>
<accession>A0A2N5CMQ3</accession>
<keyword evidence="1" id="KW-1133">Transmembrane helix</keyword>
<feature type="transmembrane region" description="Helical" evidence="1">
    <location>
        <begin position="66"/>
        <end position="84"/>
    </location>
</feature>
<feature type="transmembrane region" description="Helical" evidence="1">
    <location>
        <begin position="141"/>
        <end position="161"/>
    </location>
</feature>
<evidence type="ECO:0000256" key="1">
    <source>
        <dbReference type="SAM" id="Phobius"/>
    </source>
</evidence>
<feature type="transmembrane region" description="Helical" evidence="1">
    <location>
        <begin position="276"/>
        <end position="295"/>
    </location>
</feature>
<sequence length="303" mass="31311">MSETLAERGGLVSAGRRVVILVWATILTLAPCVVGIAVLAAGHVVGGYVAELARPGGWFDVPLVETPLAALAATVAALGSYVLLVRLAERRWPSELARVSAVRELGLGIVVAALAFGLLMGVLTVSGAVVWRPPPLVDWRWALASGLSEGAFAGLLLGLVVQGGTARLGARALGPVAGVALAALVASWLVSPEWALPPTHRVNAALGGAILGLVWLRRQRLWLGLGLATGWGALTGAVIGGYALDCGYDSTEAFIYEPGRGALIAWLRGTGGPESSIPLLAGCALAVAWLAWRAWKEGRFSRA</sequence>
<evidence type="ECO:0000313" key="3">
    <source>
        <dbReference type="EMBL" id="PLR07395.1"/>
    </source>
</evidence>
<evidence type="ECO:0000313" key="4">
    <source>
        <dbReference type="Proteomes" id="UP000234483"/>
    </source>
</evidence>